<name>A0A1F4Q421_UNCSA</name>
<proteinExistence type="predicted"/>
<comment type="caution">
    <text evidence="2">The sequence shown here is derived from an EMBL/GenBank/DDBJ whole genome shotgun (WGS) entry which is preliminary data.</text>
</comment>
<dbReference type="Proteomes" id="UP000178724">
    <property type="component" value="Unassembled WGS sequence"/>
</dbReference>
<evidence type="ECO:0000313" key="2">
    <source>
        <dbReference type="EMBL" id="OGB90701.1"/>
    </source>
</evidence>
<accession>A0A1F4Q421</accession>
<sequence length="294" mass="33566">MIPIFPSFKPLEISQRAEIAEHLAATPRDICELCVGNLFIWQDFDRPRVTLINENVCVTINPPNEPPYYLEPFGANKLTETVDICLRHAGRISRASEMFIALLPPGAYKINSLRSHFDYIYLTKDLAELKGKKYDGKRNHIKKFRGRHPGYEYLPLGNGMKKEALALFEKWFVSREESRYFPRLAHTAQKGALTTAFTYFKELGLFGGTLMVGGKLSGFTIGSAIRDDLVSIHFAYGDPSMRGISQTLFYEAFNKTYGAFKYADLEQDLGIPGLRKMKLSYYPMKLEKKYEITL</sequence>
<dbReference type="PIRSF" id="PIRSF018688">
    <property type="entry name" value="UCP018688"/>
    <property type="match status" value="1"/>
</dbReference>
<dbReference type="SUPFAM" id="SSF55729">
    <property type="entry name" value="Acyl-CoA N-acyltransferases (Nat)"/>
    <property type="match status" value="2"/>
</dbReference>
<dbReference type="PANTHER" id="PTHR41373:SF1">
    <property type="entry name" value="PHOSPHATIDYLGLYCEROL LYSYLTRANSFERASE C-TERMINAL DOMAIN-CONTAINING PROTEIN"/>
    <property type="match status" value="1"/>
</dbReference>
<gene>
    <name evidence="2" type="ORF">A2625_07235</name>
</gene>
<evidence type="ECO:0000259" key="1">
    <source>
        <dbReference type="Pfam" id="PF09924"/>
    </source>
</evidence>
<organism evidence="2 3">
    <name type="scientific">candidate division WOR-1 bacterium RIFCSPHIGHO2_01_FULL_53_15</name>
    <dbReference type="NCBI Taxonomy" id="1802564"/>
    <lineage>
        <taxon>Bacteria</taxon>
        <taxon>Bacillati</taxon>
        <taxon>Saganbacteria</taxon>
    </lineage>
</organism>
<protein>
    <recommendedName>
        <fullName evidence="1">Phosphatidylglycerol lysyltransferase C-terminal domain-containing protein</fullName>
    </recommendedName>
</protein>
<dbReference type="InterPro" id="IPR016732">
    <property type="entry name" value="UCP018688"/>
</dbReference>
<dbReference type="InterPro" id="IPR016181">
    <property type="entry name" value="Acyl_CoA_acyltransferase"/>
</dbReference>
<reference evidence="2 3" key="1">
    <citation type="journal article" date="2016" name="Nat. Commun.">
        <title>Thousands of microbial genomes shed light on interconnected biogeochemical processes in an aquifer system.</title>
        <authorList>
            <person name="Anantharaman K."/>
            <person name="Brown C.T."/>
            <person name="Hug L.A."/>
            <person name="Sharon I."/>
            <person name="Castelle C.J."/>
            <person name="Probst A.J."/>
            <person name="Thomas B.C."/>
            <person name="Singh A."/>
            <person name="Wilkins M.J."/>
            <person name="Karaoz U."/>
            <person name="Brodie E.L."/>
            <person name="Williams K.H."/>
            <person name="Hubbard S.S."/>
            <person name="Banfield J.F."/>
        </authorList>
    </citation>
    <scope>NUCLEOTIDE SEQUENCE [LARGE SCALE GENOMIC DNA]</scope>
</reference>
<evidence type="ECO:0000313" key="3">
    <source>
        <dbReference type="Proteomes" id="UP000178724"/>
    </source>
</evidence>
<dbReference type="AlphaFoldDB" id="A0A1F4Q421"/>
<dbReference type="InterPro" id="IPR024320">
    <property type="entry name" value="LPG_synthase_C"/>
</dbReference>
<dbReference type="PANTHER" id="PTHR41373">
    <property type="entry name" value="DUF2156 DOMAIN-CONTAINING PROTEIN"/>
    <property type="match status" value="1"/>
</dbReference>
<feature type="domain" description="Phosphatidylglycerol lysyltransferase C-terminal" evidence="1">
    <location>
        <begin position="29"/>
        <end position="290"/>
    </location>
</feature>
<dbReference type="Gene3D" id="3.40.630.30">
    <property type="match status" value="1"/>
</dbReference>
<dbReference type="Pfam" id="PF09924">
    <property type="entry name" value="LPG_synthase_C"/>
    <property type="match status" value="1"/>
</dbReference>
<dbReference type="EMBL" id="METM01000005">
    <property type="protein sequence ID" value="OGB90701.1"/>
    <property type="molecule type" value="Genomic_DNA"/>
</dbReference>